<dbReference type="Proteomes" id="UP000184233">
    <property type="component" value="Unassembled WGS sequence"/>
</dbReference>
<comment type="caution">
    <text evidence="1">The sequence shown here is derived from an EMBL/GenBank/DDBJ whole genome shotgun (WGS) entry which is preliminary data.</text>
</comment>
<gene>
    <name evidence="1" type="ORF">BGO89_10010</name>
</gene>
<dbReference type="AlphaFoldDB" id="A0A1M3KWV3"/>
<evidence type="ECO:0000313" key="1">
    <source>
        <dbReference type="EMBL" id="OJX56853.1"/>
    </source>
</evidence>
<accession>A0A1M3KWV3</accession>
<organism evidence="1 2">
    <name type="scientific">Candidatus Kapaibacterium thiocyanatum</name>
    <dbReference type="NCBI Taxonomy" id="1895771"/>
    <lineage>
        <taxon>Bacteria</taxon>
        <taxon>Pseudomonadati</taxon>
        <taxon>Candidatus Kapaibacteriota</taxon>
        <taxon>Candidatus Kapaibacteriia</taxon>
        <taxon>Candidatus Kapaibacteriales</taxon>
        <taxon>Candidatus Kapaibacteriaceae</taxon>
        <taxon>Candidatus Kapaibacterium</taxon>
    </lineage>
</organism>
<dbReference type="EMBL" id="MKVH01000024">
    <property type="protein sequence ID" value="OJX56853.1"/>
    <property type="molecule type" value="Genomic_DNA"/>
</dbReference>
<proteinExistence type="predicted"/>
<reference evidence="1 2" key="1">
    <citation type="submission" date="2016-09" db="EMBL/GenBank/DDBJ databases">
        <title>Genome-resolved meta-omics ties microbial dynamics to process performance in biotechnology for thiocyanate degradation.</title>
        <authorList>
            <person name="Kantor R.S."/>
            <person name="Huddy R.J."/>
            <person name="Iyer R."/>
            <person name="Thomas B.C."/>
            <person name="Brown C.T."/>
            <person name="Anantharaman K."/>
            <person name="Tringe S."/>
            <person name="Hettich R.L."/>
            <person name="Harrison S.T."/>
            <person name="Banfield J.F."/>
        </authorList>
    </citation>
    <scope>NUCLEOTIDE SEQUENCE [LARGE SCALE GENOMIC DNA]</scope>
    <source>
        <strain evidence="1">59-99</strain>
    </source>
</reference>
<name>A0A1M3KWV3_9BACT</name>
<evidence type="ECO:0000313" key="2">
    <source>
        <dbReference type="Proteomes" id="UP000184233"/>
    </source>
</evidence>
<dbReference type="STRING" id="1895771.BGO89_10010"/>
<sequence length="219" mass="23055">MMRPLHLCKPLTIILLCIVCWGCGAGQPVRVMPTGTTTITASAGGPIAPGKVPSVIIPYLTAGVMHGVTDDITVHGNAHLLMAAFGVGGIDAGASIRAWHQNGSLPELTVGARLMLFSDFRSFGDMRFYPDLAATFSYDTGGGWLAYFGLHQTLQTTTVRYFASPFAGLQVPLSASFSIQAEFIWQAVNHVTRNGVLEGRSSIGGHGSAGGFIGGAFRL</sequence>
<protein>
    <recommendedName>
        <fullName evidence="3">Outer membrane protein beta-barrel domain-containing protein</fullName>
    </recommendedName>
</protein>
<evidence type="ECO:0008006" key="3">
    <source>
        <dbReference type="Google" id="ProtNLM"/>
    </source>
</evidence>